<evidence type="ECO:0000313" key="2">
    <source>
        <dbReference type="EMBL" id="CAG4929546.1"/>
    </source>
</evidence>
<dbReference type="PANTHER" id="PTHR46599">
    <property type="entry name" value="PIGGYBAC TRANSPOSABLE ELEMENT-DERIVED PROTEIN 4"/>
    <property type="match status" value="1"/>
</dbReference>
<name>A0A8S3W079_PARAO</name>
<dbReference type="InterPro" id="IPR029526">
    <property type="entry name" value="PGBD"/>
</dbReference>
<dbReference type="Pfam" id="PF13843">
    <property type="entry name" value="DDE_Tnp_1_7"/>
    <property type="match status" value="1"/>
</dbReference>
<evidence type="ECO:0000259" key="1">
    <source>
        <dbReference type="Pfam" id="PF13843"/>
    </source>
</evidence>
<sequence>MYPPISIASVASSDNATDLLAEEDICETEKENDGVTNVNAELPSSSDDEVPLSDIIKRKTVSTALSEIQLIDLCKPGRKNCYNFVYNTPEELSEDELKQNSHLLGTLRKNRKGLPKEILKEKLKKRETCVMENNDGVLGLRWKDKRDVLALSTRHTPGFVNVRSVTMKPTLIADYNHHNCSIDYSDQMGSYSNPARRSLRWFQKLAIELLFSTSLINAFILFKTSKNLTSKNIP</sequence>
<reference evidence="2" key="1">
    <citation type="submission" date="2021-04" db="EMBL/GenBank/DDBJ databases">
        <authorList>
            <person name="Tunstrom K."/>
        </authorList>
    </citation>
    <scope>NUCLEOTIDE SEQUENCE</scope>
</reference>
<accession>A0A8S3W079</accession>
<proteinExistence type="predicted"/>
<feature type="domain" description="PiggyBac transposable element-derived protein" evidence="1">
    <location>
        <begin position="92"/>
        <end position="219"/>
    </location>
</feature>
<comment type="caution">
    <text evidence="2">The sequence shown here is derived from an EMBL/GenBank/DDBJ whole genome shotgun (WGS) entry which is preliminary data.</text>
</comment>
<dbReference type="EMBL" id="CAJQZP010000001">
    <property type="protein sequence ID" value="CAG4929546.1"/>
    <property type="molecule type" value="Genomic_DNA"/>
</dbReference>
<protein>
    <submittedName>
        <fullName evidence="2">(apollo) hypothetical protein</fullName>
    </submittedName>
</protein>
<dbReference type="OrthoDB" id="5876240at2759"/>
<evidence type="ECO:0000313" key="3">
    <source>
        <dbReference type="Proteomes" id="UP000691718"/>
    </source>
</evidence>
<dbReference type="PANTHER" id="PTHR46599:SF3">
    <property type="entry name" value="PIGGYBAC TRANSPOSABLE ELEMENT-DERIVED PROTEIN 4"/>
    <property type="match status" value="1"/>
</dbReference>
<gene>
    <name evidence="2" type="ORF">PAPOLLO_LOCUS41</name>
</gene>
<keyword evidence="3" id="KW-1185">Reference proteome</keyword>
<dbReference type="AlphaFoldDB" id="A0A8S3W079"/>
<organism evidence="2 3">
    <name type="scientific">Parnassius apollo</name>
    <name type="common">Apollo butterfly</name>
    <name type="synonym">Papilio apollo</name>
    <dbReference type="NCBI Taxonomy" id="110799"/>
    <lineage>
        <taxon>Eukaryota</taxon>
        <taxon>Metazoa</taxon>
        <taxon>Ecdysozoa</taxon>
        <taxon>Arthropoda</taxon>
        <taxon>Hexapoda</taxon>
        <taxon>Insecta</taxon>
        <taxon>Pterygota</taxon>
        <taxon>Neoptera</taxon>
        <taxon>Endopterygota</taxon>
        <taxon>Lepidoptera</taxon>
        <taxon>Glossata</taxon>
        <taxon>Ditrysia</taxon>
        <taxon>Papilionoidea</taxon>
        <taxon>Papilionidae</taxon>
        <taxon>Parnassiinae</taxon>
        <taxon>Parnassini</taxon>
        <taxon>Parnassius</taxon>
        <taxon>Parnassius</taxon>
    </lineage>
</organism>
<dbReference type="Proteomes" id="UP000691718">
    <property type="component" value="Unassembled WGS sequence"/>
</dbReference>